<proteinExistence type="inferred from homology"/>
<organism evidence="6 7">
    <name type="scientific">Cupriavidus pauculus</name>
    <dbReference type="NCBI Taxonomy" id="82633"/>
    <lineage>
        <taxon>Bacteria</taxon>
        <taxon>Pseudomonadati</taxon>
        <taxon>Pseudomonadota</taxon>
        <taxon>Betaproteobacteria</taxon>
        <taxon>Burkholderiales</taxon>
        <taxon>Burkholderiaceae</taxon>
        <taxon>Cupriavidus</taxon>
    </lineage>
</organism>
<dbReference type="AlphaFoldDB" id="A0A3G8H6R6"/>
<evidence type="ECO:0000259" key="5">
    <source>
        <dbReference type="Pfam" id="PF00535"/>
    </source>
</evidence>
<comment type="similarity">
    <text evidence="1">Belongs to the glycosyltransferase 2 family.</text>
</comment>
<sequence length="384" mass="41987">MALLRCVRATGGLGNRARPSTPSCERGPAPSVRKHTHAWPRNARTGDCICCVGKHTESPAHRFLYSGQTQPDAAQQQRESRVIPQHLQGAPRACRVAVVIATKGRPQAVPRMLRLLEQQTLQPSIVVISANTRLDVGEFAAPQHLPVEYLFGPAGLPAQRNRGLERVLPESDIVVFLDDDFVPAREWLARCAEAFAARPHAVGVTGGVVQDGVRGDAIDWDEAAELLSDDAAHPQPMGLVPVQKLYGCNMAYRCSAIGDLRFDERLVLYGWLEDMDFSRAMHAKGPLLQVLACRGVHLGLRSGGRTSGKRFGFSQIVNAWYLYGKGALSAREAWSYTARAFLANGAKALFPEPHIDRRGRLAGNLLGLRELLSGRCQPERGAEL</sequence>
<evidence type="ECO:0000313" key="7">
    <source>
        <dbReference type="Proteomes" id="UP000270411"/>
    </source>
</evidence>
<dbReference type="InterPro" id="IPR001173">
    <property type="entry name" value="Glyco_trans_2-like"/>
</dbReference>
<dbReference type="GO" id="GO:0016757">
    <property type="term" value="F:glycosyltransferase activity"/>
    <property type="evidence" value="ECO:0007669"/>
    <property type="project" value="UniProtKB-KW"/>
</dbReference>
<keyword evidence="3 6" id="KW-0808">Transferase</keyword>
<dbReference type="SUPFAM" id="SSF53448">
    <property type="entry name" value="Nucleotide-diphospho-sugar transferases"/>
    <property type="match status" value="1"/>
</dbReference>
<dbReference type="PANTHER" id="PTHR43179:SF12">
    <property type="entry name" value="GALACTOFURANOSYLTRANSFERASE GLFT2"/>
    <property type="match status" value="1"/>
</dbReference>
<gene>
    <name evidence="6" type="ORF">EHF44_21905</name>
</gene>
<dbReference type="InterPro" id="IPR029044">
    <property type="entry name" value="Nucleotide-diphossugar_trans"/>
</dbReference>
<name>A0A3G8H6R6_9BURK</name>
<feature type="domain" description="Glycosyltransferase 2-like" evidence="5">
    <location>
        <begin position="98"/>
        <end position="257"/>
    </location>
</feature>
<dbReference type="Pfam" id="PF00535">
    <property type="entry name" value="Glycos_transf_2"/>
    <property type="match status" value="1"/>
</dbReference>
<protein>
    <submittedName>
        <fullName evidence="6">Glycosyltransferase family 2 protein</fullName>
    </submittedName>
</protein>
<accession>A0A3G8H6R6</accession>
<dbReference type="Proteomes" id="UP000270411">
    <property type="component" value="Chromosome 2"/>
</dbReference>
<evidence type="ECO:0000256" key="2">
    <source>
        <dbReference type="ARBA" id="ARBA00022676"/>
    </source>
</evidence>
<dbReference type="OrthoDB" id="8841719at2"/>
<dbReference type="EMBL" id="CP033970">
    <property type="protein sequence ID" value="AZG16078.1"/>
    <property type="molecule type" value="Genomic_DNA"/>
</dbReference>
<dbReference type="Gene3D" id="3.90.550.10">
    <property type="entry name" value="Spore Coat Polysaccharide Biosynthesis Protein SpsA, Chain A"/>
    <property type="match status" value="1"/>
</dbReference>
<keyword evidence="2" id="KW-0328">Glycosyltransferase</keyword>
<evidence type="ECO:0000256" key="3">
    <source>
        <dbReference type="ARBA" id="ARBA00022679"/>
    </source>
</evidence>
<reference evidence="7" key="1">
    <citation type="submission" date="2018-11" db="EMBL/GenBank/DDBJ databases">
        <title>FDA dAtabase for Regulatory Grade micrObial Sequences (FDA-ARGOS): Supporting development and validation of Infectious Disease Dx tests.</title>
        <authorList>
            <person name="Goldberg B."/>
            <person name="Campos J."/>
            <person name="Tallon L."/>
            <person name="Sadzewicz L."/>
            <person name="Zhao X."/>
            <person name="Vavikolanu K."/>
            <person name="Mehta A."/>
            <person name="Aluvathingal J."/>
            <person name="Nadendla S."/>
            <person name="Geyer C."/>
            <person name="Nandy P."/>
            <person name="Yan Y."/>
            <person name="Sichtig H."/>
        </authorList>
    </citation>
    <scope>NUCLEOTIDE SEQUENCE [LARGE SCALE GENOMIC DNA]</scope>
    <source>
        <strain evidence="7">FDAARGOS_614</strain>
    </source>
</reference>
<dbReference type="CDD" id="cd00761">
    <property type="entry name" value="Glyco_tranf_GTA_type"/>
    <property type="match status" value="1"/>
</dbReference>
<evidence type="ECO:0000313" key="6">
    <source>
        <dbReference type="EMBL" id="AZG16078.1"/>
    </source>
</evidence>
<dbReference type="PANTHER" id="PTHR43179">
    <property type="entry name" value="RHAMNOSYLTRANSFERASE WBBL"/>
    <property type="match status" value="1"/>
</dbReference>
<dbReference type="KEGG" id="cpau:EHF44_21905"/>
<feature type="region of interest" description="Disordered" evidence="4">
    <location>
        <begin position="12"/>
        <end position="37"/>
    </location>
</feature>
<evidence type="ECO:0000256" key="1">
    <source>
        <dbReference type="ARBA" id="ARBA00006739"/>
    </source>
</evidence>
<evidence type="ECO:0000256" key="4">
    <source>
        <dbReference type="SAM" id="MobiDB-lite"/>
    </source>
</evidence>